<proteinExistence type="predicted"/>
<feature type="domain" description="SGNH hydrolase-type esterase" evidence="1">
    <location>
        <begin position="9"/>
        <end position="193"/>
    </location>
</feature>
<gene>
    <name evidence="2" type="ORF">K8V82_01470</name>
</gene>
<dbReference type="Gene3D" id="3.40.50.1110">
    <property type="entry name" value="SGNH hydrolase"/>
    <property type="match status" value="1"/>
</dbReference>
<dbReference type="EMBL" id="DYVY01000028">
    <property type="protein sequence ID" value="HJF93447.1"/>
    <property type="molecule type" value="Genomic_DNA"/>
</dbReference>
<sequence>MLGGKKIIFLGDSITDAGHNFQPVREGEPGLGDGYVRRIAAMLHGEEADIRNAGHDGFTVQGLLRMLEWDCLRHSPDVVSILVGCNDAAVCMNTGRTLDETGFAESYKSLLKRIREGTRARILCMGPFIFPCPLEYRNWIPLIREIEAAEQEAAREAGALFIPLHDLLNREAEAVGYDQITVDGIHLTERGAEIIACEWIKRVEFI</sequence>
<reference evidence="2" key="2">
    <citation type="submission" date="2021-09" db="EMBL/GenBank/DDBJ databases">
        <authorList>
            <person name="Gilroy R."/>
        </authorList>
    </citation>
    <scope>NUCLEOTIDE SEQUENCE</scope>
    <source>
        <strain evidence="2">ChiSjej5B23-16112</strain>
    </source>
</reference>
<comment type="caution">
    <text evidence="2">The sequence shown here is derived from an EMBL/GenBank/DDBJ whole genome shotgun (WGS) entry which is preliminary data.</text>
</comment>
<dbReference type="InterPro" id="IPR051532">
    <property type="entry name" value="Ester_Hydrolysis_Enzymes"/>
</dbReference>
<dbReference type="InterPro" id="IPR013830">
    <property type="entry name" value="SGNH_hydro"/>
</dbReference>
<dbReference type="GO" id="GO:0004622">
    <property type="term" value="F:phosphatidylcholine lysophospholipase activity"/>
    <property type="evidence" value="ECO:0007669"/>
    <property type="project" value="TreeGrafter"/>
</dbReference>
<dbReference type="GO" id="GO:0006629">
    <property type="term" value="P:lipid metabolic process"/>
    <property type="evidence" value="ECO:0007669"/>
    <property type="project" value="InterPro"/>
</dbReference>
<evidence type="ECO:0000313" key="2">
    <source>
        <dbReference type="EMBL" id="HJF93447.1"/>
    </source>
</evidence>
<dbReference type="SUPFAM" id="SSF52266">
    <property type="entry name" value="SGNH hydrolase"/>
    <property type="match status" value="1"/>
</dbReference>
<dbReference type="PANTHER" id="PTHR30383">
    <property type="entry name" value="THIOESTERASE 1/PROTEASE 1/LYSOPHOSPHOLIPASE L1"/>
    <property type="match status" value="1"/>
</dbReference>
<accession>A0A921LFB6</accession>
<dbReference type="AlphaFoldDB" id="A0A921LFB6"/>
<dbReference type="Proteomes" id="UP000769156">
    <property type="component" value="Unassembled WGS sequence"/>
</dbReference>
<dbReference type="Pfam" id="PF13472">
    <property type="entry name" value="Lipase_GDSL_2"/>
    <property type="match status" value="1"/>
</dbReference>
<evidence type="ECO:0000313" key="3">
    <source>
        <dbReference type="Proteomes" id="UP000769156"/>
    </source>
</evidence>
<evidence type="ECO:0000259" key="1">
    <source>
        <dbReference type="Pfam" id="PF13472"/>
    </source>
</evidence>
<dbReference type="PROSITE" id="PS01098">
    <property type="entry name" value="LIPASE_GDSL_SER"/>
    <property type="match status" value="1"/>
</dbReference>
<organism evidence="2 3">
    <name type="scientific">Lachnoclostridium phocaeense</name>
    <dbReference type="NCBI Taxonomy" id="1871021"/>
    <lineage>
        <taxon>Bacteria</taxon>
        <taxon>Bacillati</taxon>
        <taxon>Bacillota</taxon>
        <taxon>Clostridia</taxon>
        <taxon>Lachnospirales</taxon>
        <taxon>Lachnospiraceae</taxon>
    </lineage>
</organism>
<reference evidence="2" key="1">
    <citation type="journal article" date="2021" name="PeerJ">
        <title>Extensive microbial diversity within the chicken gut microbiome revealed by metagenomics and culture.</title>
        <authorList>
            <person name="Gilroy R."/>
            <person name="Ravi A."/>
            <person name="Getino M."/>
            <person name="Pursley I."/>
            <person name="Horton D.L."/>
            <person name="Alikhan N.F."/>
            <person name="Baker D."/>
            <person name="Gharbi K."/>
            <person name="Hall N."/>
            <person name="Watson M."/>
            <person name="Adriaenssens E.M."/>
            <person name="Foster-Nyarko E."/>
            <person name="Jarju S."/>
            <person name="Secka A."/>
            <person name="Antonio M."/>
            <person name="Oren A."/>
            <person name="Chaudhuri R.R."/>
            <person name="La Ragione R."/>
            <person name="Hildebrand F."/>
            <person name="Pallen M.J."/>
        </authorList>
    </citation>
    <scope>NUCLEOTIDE SEQUENCE</scope>
    <source>
        <strain evidence="2">ChiSjej5B23-16112</strain>
    </source>
</reference>
<dbReference type="PANTHER" id="PTHR30383:SF5">
    <property type="entry name" value="SGNH HYDROLASE-TYPE ESTERASE DOMAIN-CONTAINING PROTEIN"/>
    <property type="match status" value="1"/>
</dbReference>
<protein>
    <submittedName>
        <fullName evidence="2">GDSL-type esterase/lipase family protein</fullName>
    </submittedName>
</protein>
<dbReference type="InterPro" id="IPR008265">
    <property type="entry name" value="Lipase_GDSL_AS"/>
</dbReference>
<name>A0A921LFB6_9FIRM</name>
<dbReference type="InterPro" id="IPR036514">
    <property type="entry name" value="SGNH_hydro_sf"/>
</dbReference>